<reference evidence="1" key="1">
    <citation type="submission" date="2024-07" db="EMBL/GenBank/DDBJ databases">
        <title>Genome Analysis of a Potential Novel Vibrio Species Secreting pH- and Thermo-stable Alginate Lyase and its Application in Producing Alginate Oligosaccharides.</title>
        <authorList>
            <person name="Huang H."/>
            <person name="Bao K."/>
        </authorList>
    </citation>
    <scope>NUCLEOTIDE SEQUENCE</scope>
    <source>
        <strain evidence="1">HB236076</strain>
        <plasmid evidence="1">p-HB236076</plasmid>
    </source>
</reference>
<geneLocation type="plasmid" evidence="1">
    <name>p-HB236076</name>
</geneLocation>
<proteinExistence type="predicted"/>
<organism evidence="1">
    <name type="scientific">Vibrio sp. HB236076</name>
    <dbReference type="NCBI Taxonomy" id="3232307"/>
    <lineage>
        <taxon>Bacteria</taxon>
        <taxon>Pseudomonadati</taxon>
        <taxon>Pseudomonadota</taxon>
        <taxon>Gammaproteobacteria</taxon>
        <taxon>Vibrionales</taxon>
        <taxon>Vibrionaceae</taxon>
        <taxon>Vibrio</taxon>
    </lineage>
</organism>
<protein>
    <submittedName>
        <fullName evidence="1">Uncharacterized protein</fullName>
    </submittedName>
</protein>
<sequence length="58" mass="6726">MKVTVEFLKPYHYRENYWEGEHFVEAGEHKAVRATLAMHLVHSKIASIYDNQATVAAH</sequence>
<dbReference type="AlphaFoldDB" id="A0AB39HG95"/>
<evidence type="ECO:0000313" key="1">
    <source>
        <dbReference type="EMBL" id="XDK26907.1"/>
    </source>
</evidence>
<dbReference type="RefSeq" id="WP_306099821.1">
    <property type="nucleotide sequence ID" value="NZ_CP162602.1"/>
</dbReference>
<dbReference type="KEGG" id="vih:AB0763_14075"/>
<name>A0AB39HG95_9VIBR</name>
<gene>
    <name evidence="1" type="ORF">AB0763_14075</name>
</gene>
<keyword evidence="1" id="KW-0614">Plasmid</keyword>
<accession>A0AB39HG95</accession>
<dbReference type="EMBL" id="CP162602">
    <property type="protein sequence ID" value="XDK26907.1"/>
    <property type="molecule type" value="Genomic_DNA"/>
</dbReference>